<dbReference type="Proteomes" id="UP001548832">
    <property type="component" value="Unassembled WGS sequence"/>
</dbReference>
<accession>A0ABV2DFV9</accession>
<sequence length="70" mass="8606">MEAKRDRRRRDKWRMKQKALRFYPHDQRAITADYLAVCSCFTCGNPRRNLWESKENRLTMQERRFLADPS</sequence>
<reference evidence="1 2" key="1">
    <citation type="submission" date="2024-06" db="EMBL/GenBank/DDBJ databases">
        <authorList>
            <person name="Kim D.-U."/>
        </authorList>
    </citation>
    <scope>NUCLEOTIDE SEQUENCE [LARGE SCALE GENOMIC DNA]</scope>
    <source>
        <strain evidence="1 2">KACC15460</strain>
    </source>
</reference>
<organism evidence="1 2">
    <name type="scientific">Mesorhizobium shangrilense</name>
    <dbReference type="NCBI Taxonomy" id="460060"/>
    <lineage>
        <taxon>Bacteria</taxon>
        <taxon>Pseudomonadati</taxon>
        <taxon>Pseudomonadota</taxon>
        <taxon>Alphaproteobacteria</taxon>
        <taxon>Hyphomicrobiales</taxon>
        <taxon>Phyllobacteriaceae</taxon>
        <taxon>Mesorhizobium</taxon>
    </lineage>
</organism>
<keyword evidence="2" id="KW-1185">Reference proteome</keyword>
<gene>
    <name evidence="1" type="ORF">ABVQ20_18315</name>
</gene>
<dbReference type="RefSeq" id="WP_354460910.1">
    <property type="nucleotide sequence ID" value="NZ_JBEWSZ010000001.1"/>
</dbReference>
<dbReference type="EMBL" id="JBEWSZ010000001">
    <property type="protein sequence ID" value="MET2828936.1"/>
    <property type="molecule type" value="Genomic_DNA"/>
</dbReference>
<protein>
    <submittedName>
        <fullName evidence="1">Uncharacterized protein</fullName>
    </submittedName>
</protein>
<comment type="caution">
    <text evidence="1">The sequence shown here is derived from an EMBL/GenBank/DDBJ whole genome shotgun (WGS) entry which is preliminary data.</text>
</comment>
<evidence type="ECO:0000313" key="1">
    <source>
        <dbReference type="EMBL" id="MET2828936.1"/>
    </source>
</evidence>
<evidence type="ECO:0000313" key="2">
    <source>
        <dbReference type="Proteomes" id="UP001548832"/>
    </source>
</evidence>
<name>A0ABV2DFV9_9HYPH</name>
<proteinExistence type="predicted"/>